<keyword evidence="4" id="KW-1185">Reference proteome</keyword>
<evidence type="ECO:0000313" key="3">
    <source>
        <dbReference type="EMBL" id="MDX8415265.1"/>
    </source>
</evidence>
<organism evidence="3 4">
    <name type="scientific">Intestinicryptomonas porci</name>
    <dbReference type="NCBI Taxonomy" id="2926320"/>
    <lineage>
        <taxon>Bacteria</taxon>
        <taxon>Pseudomonadati</taxon>
        <taxon>Verrucomicrobiota</taxon>
        <taxon>Opitutia</taxon>
        <taxon>Opitutales</taxon>
        <taxon>Intestinicryptomonaceae</taxon>
        <taxon>Intestinicryptomonas</taxon>
    </lineage>
</organism>
<feature type="region of interest" description="Disordered" evidence="1">
    <location>
        <begin position="298"/>
        <end position="321"/>
    </location>
</feature>
<name>A0ABU4WFC7_9BACT</name>
<evidence type="ECO:0000256" key="2">
    <source>
        <dbReference type="SAM" id="SignalP"/>
    </source>
</evidence>
<comment type="caution">
    <text evidence="3">The sequence shown here is derived from an EMBL/GenBank/DDBJ whole genome shotgun (WGS) entry which is preliminary data.</text>
</comment>
<accession>A0ABU4WFC7</accession>
<feature type="signal peptide" evidence="2">
    <location>
        <begin position="1"/>
        <end position="19"/>
    </location>
</feature>
<gene>
    <name evidence="3" type="ORF">MOX91_03610</name>
</gene>
<keyword evidence="2" id="KW-0732">Signal</keyword>
<dbReference type="RefSeq" id="WP_370396713.1">
    <property type="nucleotide sequence ID" value="NZ_JALBUT010000003.1"/>
</dbReference>
<sequence length="321" mass="36263">MGRLFLASLLFFVYSDMFAARSQEPVVITTCRSFGARCDEQSKIALQNRFKPAGEQNCGDCDDINKVCANAVLSFDGIMQGDDGKIALEAFYPDGNSYKYFILFNFRENDSSAAVEYWASSSADFKRSTYAIAISDEDKAGYDAIFKSAEIAPSVIPAIIYSLANDMSLTDEPQLARRQFDLALLSILEAMGGGMKGYDKAFVKSDAWFDISKRMSALKILRDYVLDNPRLFNINPSLDAEGRDFAYYMKKFSDEYAARTREQFRLECKDFNEAESPILDEDALKKAESFSKAFSCKKNSQSGKESRFKSLRLKKPKSRRR</sequence>
<feature type="compositionally biased region" description="Basic residues" evidence="1">
    <location>
        <begin position="309"/>
        <end position="321"/>
    </location>
</feature>
<protein>
    <submittedName>
        <fullName evidence="3">Uncharacterized protein</fullName>
    </submittedName>
</protein>
<feature type="chain" id="PRO_5046668452" evidence="2">
    <location>
        <begin position="20"/>
        <end position="321"/>
    </location>
</feature>
<evidence type="ECO:0000313" key="4">
    <source>
        <dbReference type="Proteomes" id="UP001275932"/>
    </source>
</evidence>
<proteinExistence type="predicted"/>
<reference evidence="3 4" key="1">
    <citation type="submission" date="2022-03" db="EMBL/GenBank/DDBJ databases">
        <title>Novel taxa within the pig intestine.</title>
        <authorList>
            <person name="Wylensek D."/>
            <person name="Bishof K."/>
            <person name="Afrizal A."/>
            <person name="Clavel T."/>
        </authorList>
    </citation>
    <scope>NUCLEOTIDE SEQUENCE [LARGE SCALE GENOMIC DNA]</scope>
    <source>
        <strain evidence="3 4">CLA-KB-P66</strain>
    </source>
</reference>
<evidence type="ECO:0000256" key="1">
    <source>
        <dbReference type="SAM" id="MobiDB-lite"/>
    </source>
</evidence>
<dbReference type="Proteomes" id="UP001275932">
    <property type="component" value="Unassembled WGS sequence"/>
</dbReference>
<dbReference type="EMBL" id="JALBUT010000003">
    <property type="protein sequence ID" value="MDX8415265.1"/>
    <property type="molecule type" value="Genomic_DNA"/>
</dbReference>